<comment type="similarity">
    <text evidence="1 7">Belongs to the thioredoxin family.</text>
</comment>
<reference evidence="11 12" key="1">
    <citation type="journal article" date="2016" name="Nat. Commun.">
        <title>Thousands of microbial genomes shed light on interconnected biogeochemical processes in an aquifer system.</title>
        <authorList>
            <person name="Anantharaman K."/>
            <person name="Brown C.T."/>
            <person name="Hug L.A."/>
            <person name="Sharon I."/>
            <person name="Castelle C.J."/>
            <person name="Probst A.J."/>
            <person name="Thomas B.C."/>
            <person name="Singh A."/>
            <person name="Wilkins M.J."/>
            <person name="Karaoz U."/>
            <person name="Brodie E.L."/>
            <person name="Williams K.H."/>
            <person name="Hubbard S.S."/>
            <person name="Banfield J.F."/>
        </authorList>
    </citation>
    <scope>NUCLEOTIDE SEQUENCE [LARGE SCALE GENOMIC DNA]</scope>
</reference>
<dbReference type="CDD" id="cd02947">
    <property type="entry name" value="TRX_family"/>
    <property type="match status" value="1"/>
</dbReference>
<dbReference type="GO" id="GO:0045454">
    <property type="term" value="P:cell redox homeostasis"/>
    <property type="evidence" value="ECO:0007669"/>
    <property type="project" value="TreeGrafter"/>
</dbReference>
<feature type="site" description="Contributes to redox potential value" evidence="8">
    <location>
        <position position="33"/>
    </location>
</feature>
<evidence type="ECO:0000256" key="1">
    <source>
        <dbReference type="ARBA" id="ARBA00008987"/>
    </source>
</evidence>
<dbReference type="GO" id="GO:0005829">
    <property type="term" value="C:cytosol"/>
    <property type="evidence" value="ECO:0007669"/>
    <property type="project" value="TreeGrafter"/>
</dbReference>
<proteinExistence type="inferred from homology"/>
<dbReference type="InterPro" id="IPR036249">
    <property type="entry name" value="Thioredoxin-like_sf"/>
</dbReference>
<evidence type="ECO:0000256" key="5">
    <source>
        <dbReference type="ARBA" id="ARBA00023284"/>
    </source>
</evidence>
<name>A0A1F7WYZ9_9BACT</name>
<dbReference type="Gene3D" id="3.40.30.10">
    <property type="entry name" value="Glutaredoxin"/>
    <property type="match status" value="1"/>
</dbReference>
<feature type="active site" description="Nucleophile" evidence="8">
    <location>
        <position position="34"/>
    </location>
</feature>
<dbReference type="AlphaFoldDB" id="A0A1F7WYZ9"/>
<dbReference type="InterPro" id="IPR005746">
    <property type="entry name" value="Thioredoxin"/>
</dbReference>
<dbReference type="GO" id="GO:0015035">
    <property type="term" value="F:protein-disulfide reductase activity"/>
    <property type="evidence" value="ECO:0007669"/>
    <property type="project" value="UniProtKB-UniRule"/>
</dbReference>
<dbReference type="PROSITE" id="PS51352">
    <property type="entry name" value="THIOREDOXIN_2"/>
    <property type="match status" value="1"/>
</dbReference>
<dbReference type="PANTHER" id="PTHR45663:SF11">
    <property type="entry name" value="GEO12009P1"/>
    <property type="match status" value="1"/>
</dbReference>
<evidence type="ECO:0000256" key="9">
    <source>
        <dbReference type="PIRSR" id="PIRSR000077-4"/>
    </source>
</evidence>
<evidence type="ECO:0000259" key="10">
    <source>
        <dbReference type="PROSITE" id="PS51352"/>
    </source>
</evidence>
<dbReference type="Proteomes" id="UP000176939">
    <property type="component" value="Unassembled WGS sequence"/>
</dbReference>
<protein>
    <recommendedName>
        <fullName evidence="6 7">Thioredoxin</fullName>
    </recommendedName>
</protein>
<dbReference type="NCBIfam" id="TIGR01068">
    <property type="entry name" value="thioredoxin"/>
    <property type="match status" value="1"/>
</dbReference>
<evidence type="ECO:0000256" key="8">
    <source>
        <dbReference type="PIRSR" id="PIRSR000077-1"/>
    </source>
</evidence>
<evidence type="ECO:0000256" key="6">
    <source>
        <dbReference type="NCBIfam" id="TIGR01068"/>
    </source>
</evidence>
<feature type="site" description="Contributes to redox potential value" evidence="8">
    <location>
        <position position="32"/>
    </location>
</feature>
<dbReference type="InterPro" id="IPR013766">
    <property type="entry name" value="Thioredoxin_domain"/>
</dbReference>
<keyword evidence="5 9" id="KW-0676">Redox-active center</keyword>
<feature type="active site" description="Nucleophile" evidence="8">
    <location>
        <position position="31"/>
    </location>
</feature>
<evidence type="ECO:0000256" key="3">
    <source>
        <dbReference type="ARBA" id="ARBA00022982"/>
    </source>
</evidence>
<dbReference type="EMBL" id="MGFQ01000058">
    <property type="protein sequence ID" value="OGM08082.1"/>
    <property type="molecule type" value="Genomic_DNA"/>
</dbReference>
<evidence type="ECO:0000256" key="7">
    <source>
        <dbReference type="PIRNR" id="PIRNR000077"/>
    </source>
</evidence>
<evidence type="ECO:0000313" key="12">
    <source>
        <dbReference type="Proteomes" id="UP000176939"/>
    </source>
</evidence>
<dbReference type="FunFam" id="3.40.30.10:FF:000001">
    <property type="entry name" value="Thioredoxin"/>
    <property type="match status" value="1"/>
</dbReference>
<evidence type="ECO:0000313" key="11">
    <source>
        <dbReference type="EMBL" id="OGM08082.1"/>
    </source>
</evidence>
<keyword evidence="3" id="KW-0249">Electron transport</keyword>
<keyword evidence="2" id="KW-0813">Transport</keyword>
<accession>A0A1F7WYZ9</accession>
<evidence type="ECO:0000256" key="4">
    <source>
        <dbReference type="ARBA" id="ARBA00023157"/>
    </source>
</evidence>
<keyword evidence="4 9" id="KW-1015">Disulfide bond</keyword>
<gene>
    <name evidence="11" type="ORF">A2Z67_05625</name>
</gene>
<evidence type="ECO:0000256" key="2">
    <source>
        <dbReference type="ARBA" id="ARBA00022448"/>
    </source>
</evidence>
<feature type="disulfide bond" description="Redox-active" evidence="9">
    <location>
        <begin position="31"/>
        <end position="34"/>
    </location>
</feature>
<feature type="domain" description="Thioredoxin" evidence="10">
    <location>
        <begin position="1"/>
        <end position="109"/>
    </location>
</feature>
<sequence>MATINTTDSDFEEKVLKSKTPVLVDFWATWCGPCKMAEPVLDELSEIYKDKILVMKLNVDENTKTTQAFTVLSIPTTILFKDGKEEGRQVGFSGREAFENLIKKGIENG</sequence>
<dbReference type="PIRSF" id="PIRSF000077">
    <property type="entry name" value="Thioredoxin"/>
    <property type="match status" value="1"/>
</dbReference>
<dbReference type="PANTHER" id="PTHR45663">
    <property type="entry name" value="GEO12009P1"/>
    <property type="match status" value="1"/>
</dbReference>
<dbReference type="Pfam" id="PF00085">
    <property type="entry name" value="Thioredoxin"/>
    <property type="match status" value="1"/>
</dbReference>
<dbReference type="SUPFAM" id="SSF52833">
    <property type="entry name" value="Thioredoxin-like"/>
    <property type="match status" value="1"/>
</dbReference>
<dbReference type="PRINTS" id="PR00421">
    <property type="entry name" value="THIOREDOXIN"/>
</dbReference>
<feature type="site" description="Deprotonates C-terminal active site Cys" evidence="8">
    <location>
        <position position="25"/>
    </location>
</feature>
<organism evidence="11 12">
    <name type="scientific">Candidatus Woesebacteria bacterium RBG_13_36_22</name>
    <dbReference type="NCBI Taxonomy" id="1802478"/>
    <lineage>
        <taxon>Bacteria</taxon>
        <taxon>Candidatus Woeseibacteriota</taxon>
    </lineage>
</organism>
<comment type="caution">
    <text evidence="11">The sequence shown here is derived from an EMBL/GenBank/DDBJ whole genome shotgun (WGS) entry which is preliminary data.</text>
</comment>